<evidence type="ECO:0000256" key="10">
    <source>
        <dbReference type="PROSITE-ProRule" id="PRU00282"/>
    </source>
</evidence>
<dbReference type="PANTHER" id="PTHR46131:SF1">
    <property type="entry name" value="SD08549P"/>
    <property type="match status" value="1"/>
</dbReference>
<proteinExistence type="inferred from homology"/>
<evidence type="ECO:0000256" key="11">
    <source>
        <dbReference type="RuleBase" id="RU000488"/>
    </source>
</evidence>
<dbReference type="AlphaFoldDB" id="A0A183SZ47"/>
<evidence type="ECO:0000313" key="15">
    <source>
        <dbReference type="WBParaSite" id="SSLN_0000985701-mRNA-1"/>
    </source>
</evidence>
<dbReference type="GO" id="GO:0051724">
    <property type="term" value="F:NAD transmembrane transporter activity"/>
    <property type="evidence" value="ECO:0007669"/>
    <property type="project" value="TreeGrafter"/>
</dbReference>
<feature type="transmembrane region" description="Helical" evidence="12">
    <location>
        <begin position="209"/>
        <end position="229"/>
    </location>
</feature>
<evidence type="ECO:0000256" key="6">
    <source>
        <dbReference type="ARBA" id="ARBA00022792"/>
    </source>
</evidence>
<evidence type="ECO:0000256" key="7">
    <source>
        <dbReference type="ARBA" id="ARBA00022989"/>
    </source>
</evidence>
<keyword evidence="7 12" id="KW-1133">Transmembrane helix</keyword>
<evidence type="ECO:0000256" key="2">
    <source>
        <dbReference type="ARBA" id="ARBA00006375"/>
    </source>
</evidence>
<evidence type="ECO:0000313" key="13">
    <source>
        <dbReference type="EMBL" id="VDL95880.1"/>
    </source>
</evidence>
<dbReference type="InterPro" id="IPR018108">
    <property type="entry name" value="MCP_transmembrane"/>
</dbReference>
<evidence type="ECO:0000313" key="14">
    <source>
        <dbReference type="Proteomes" id="UP000275846"/>
    </source>
</evidence>
<dbReference type="Proteomes" id="UP000275846">
    <property type="component" value="Unassembled WGS sequence"/>
</dbReference>
<dbReference type="Pfam" id="PF00153">
    <property type="entry name" value="Mito_carr"/>
    <property type="match status" value="3"/>
</dbReference>
<organism evidence="15">
    <name type="scientific">Schistocephalus solidus</name>
    <name type="common">Tapeworm</name>
    <dbReference type="NCBI Taxonomy" id="70667"/>
    <lineage>
        <taxon>Eukaryota</taxon>
        <taxon>Metazoa</taxon>
        <taxon>Spiralia</taxon>
        <taxon>Lophotrochozoa</taxon>
        <taxon>Platyhelminthes</taxon>
        <taxon>Cestoda</taxon>
        <taxon>Eucestoda</taxon>
        <taxon>Diphyllobothriidea</taxon>
        <taxon>Diphyllobothriidae</taxon>
        <taxon>Schistocephalus</taxon>
    </lineage>
</organism>
<dbReference type="OrthoDB" id="2139348at2759"/>
<keyword evidence="5" id="KW-0677">Repeat</keyword>
<gene>
    <name evidence="13" type="ORF">SSLN_LOCUS9495</name>
</gene>
<keyword evidence="3 11" id="KW-0813">Transport</keyword>
<accession>A0A183SZ47</accession>
<dbReference type="GO" id="GO:0005743">
    <property type="term" value="C:mitochondrial inner membrane"/>
    <property type="evidence" value="ECO:0007669"/>
    <property type="project" value="UniProtKB-SubCell"/>
</dbReference>
<protein>
    <submittedName>
        <fullName evidence="15">Solute carrier family 25 member 51</fullName>
    </submittedName>
</protein>
<keyword evidence="4 10" id="KW-0812">Transmembrane</keyword>
<evidence type="ECO:0000256" key="5">
    <source>
        <dbReference type="ARBA" id="ARBA00022737"/>
    </source>
</evidence>
<reference evidence="13 14" key="2">
    <citation type="submission" date="2018-11" db="EMBL/GenBank/DDBJ databases">
        <authorList>
            <consortium name="Pathogen Informatics"/>
        </authorList>
    </citation>
    <scope>NUCLEOTIDE SEQUENCE [LARGE SCALE GENOMIC DNA]</scope>
    <source>
        <strain evidence="13 14">NST_G2</strain>
    </source>
</reference>
<reference evidence="15" key="1">
    <citation type="submission" date="2016-06" db="UniProtKB">
        <authorList>
            <consortium name="WormBaseParasite"/>
        </authorList>
    </citation>
    <scope>IDENTIFICATION</scope>
</reference>
<dbReference type="PANTHER" id="PTHR46131">
    <property type="entry name" value="SD08549P"/>
    <property type="match status" value="1"/>
</dbReference>
<dbReference type="Gene3D" id="1.50.40.10">
    <property type="entry name" value="Mitochondrial carrier domain"/>
    <property type="match status" value="1"/>
</dbReference>
<evidence type="ECO:0000256" key="3">
    <source>
        <dbReference type="ARBA" id="ARBA00022448"/>
    </source>
</evidence>
<evidence type="ECO:0000256" key="9">
    <source>
        <dbReference type="ARBA" id="ARBA00023136"/>
    </source>
</evidence>
<dbReference type="InterPro" id="IPR052465">
    <property type="entry name" value="Mito_NAD+_Carrier"/>
</dbReference>
<comment type="subcellular location">
    <subcellularLocation>
        <location evidence="1">Mitochondrion inner membrane</location>
        <topology evidence="1">Multi-pass membrane protein</topology>
    </subcellularLocation>
</comment>
<dbReference type="PROSITE" id="PS50920">
    <property type="entry name" value="SOLCAR"/>
    <property type="match status" value="2"/>
</dbReference>
<evidence type="ECO:0000256" key="12">
    <source>
        <dbReference type="SAM" id="Phobius"/>
    </source>
</evidence>
<evidence type="ECO:0000256" key="4">
    <source>
        <dbReference type="ARBA" id="ARBA00022692"/>
    </source>
</evidence>
<keyword evidence="14" id="KW-1185">Reference proteome</keyword>
<dbReference type="STRING" id="70667.A0A183SZ47"/>
<keyword evidence="9 10" id="KW-0472">Membrane</keyword>
<dbReference type="WBParaSite" id="SSLN_0000985701-mRNA-1">
    <property type="protein sequence ID" value="SSLN_0000985701-mRNA-1"/>
    <property type="gene ID" value="SSLN_0000985701"/>
</dbReference>
<name>A0A183SZ47_SCHSO</name>
<dbReference type="EMBL" id="UYSU01035275">
    <property type="protein sequence ID" value="VDL95880.1"/>
    <property type="molecule type" value="Genomic_DNA"/>
</dbReference>
<feature type="repeat" description="Solcar" evidence="10">
    <location>
        <begin position="17"/>
        <end position="97"/>
    </location>
</feature>
<keyword evidence="8" id="KW-0496">Mitochondrion</keyword>
<dbReference type="InterPro" id="IPR023395">
    <property type="entry name" value="MCP_dom_sf"/>
</dbReference>
<sequence length="291" mass="32584">MQEGDSANLPFKPLPLLPIPKEFVCGGAASLINVVLVFPLHKTVFFQQLDGITWTSSFRRLQKEGFHRLYRGVLPPLLQRVASSSVMFGFQSQAEKFLFCNPKTTLLPLPTITMLSALLAGCLETILTPFERVQTLLQTPKYAHTYKNTSHALSVLLKCHGLRELYRGFTPILLRNCTGDVFYFCGKSWLNDKIHPNELPFCKRRLVDFLIGGLLGSTIGALIFPLSVLKSRMQSTVGTEFTSIRRTVAILVNEGGSIRISRLYSGLPANFARALLSWGIITMTYEWLLSL</sequence>
<evidence type="ECO:0000256" key="8">
    <source>
        <dbReference type="ARBA" id="ARBA00023128"/>
    </source>
</evidence>
<evidence type="ECO:0000256" key="1">
    <source>
        <dbReference type="ARBA" id="ARBA00004448"/>
    </source>
</evidence>
<keyword evidence="6" id="KW-0999">Mitochondrion inner membrane</keyword>
<feature type="repeat" description="Solcar" evidence="10">
    <location>
        <begin position="108"/>
        <end position="193"/>
    </location>
</feature>
<dbReference type="SUPFAM" id="SSF103506">
    <property type="entry name" value="Mitochondrial carrier"/>
    <property type="match status" value="1"/>
</dbReference>
<comment type="similarity">
    <text evidence="2 11">Belongs to the mitochondrial carrier (TC 2.A.29) family.</text>
</comment>